<dbReference type="EMBL" id="JACBXQ010000007">
    <property type="protein sequence ID" value="MBG9987295.1"/>
    <property type="molecule type" value="Genomic_DNA"/>
</dbReference>
<sequence length="158" mass="18546">MDNITVQKLSQLHAEEIANDWKYNGIYRFYDSTEDIEDYKELISSDERGDQYFEVLENGKLVGYFVIDELEFGVFNYGLGMKPDLTGQGRGNWFINTTLDYIIENYHVNKITLSVAIFNERAIKCYEKVGFIKDDEFDMKTNGSTFRFINMYKDIKSI</sequence>
<organism evidence="2 3">
    <name type="scientific">Facklamia lactis</name>
    <dbReference type="NCBI Taxonomy" id="2749967"/>
    <lineage>
        <taxon>Bacteria</taxon>
        <taxon>Bacillati</taxon>
        <taxon>Bacillota</taxon>
        <taxon>Bacilli</taxon>
        <taxon>Lactobacillales</taxon>
        <taxon>Aerococcaceae</taxon>
        <taxon>Facklamia</taxon>
    </lineage>
</organism>
<evidence type="ECO:0000313" key="2">
    <source>
        <dbReference type="EMBL" id="MBG9987295.1"/>
    </source>
</evidence>
<feature type="domain" description="N-acetyltransferase" evidence="1">
    <location>
        <begin position="4"/>
        <end position="156"/>
    </location>
</feature>
<evidence type="ECO:0000313" key="3">
    <source>
        <dbReference type="Proteomes" id="UP000721415"/>
    </source>
</evidence>
<dbReference type="Proteomes" id="UP000721415">
    <property type="component" value="Unassembled WGS sequence"/>
</dbReference>
<reference evidence="2 3" key="1">
    <citation type="submission" date="2020-07" db="EMBL/GenBank/DDBJ databases">
        <title>Facklamia lactis sp. nov., isolated from raw milk.</title>
        <authorList>
            <person name="Doll E.V."/>
            <person name="Huptas C."/>
            <person name="Staib L."/>
            <person name="Wenning M."/>
            <person name="Scherer S."/>
        </authorList>
    </citation>
    <scope>NUCLEOTIDE SEQUENCE [LARGE SCALE GENOMIC DNA]</scope>
    <source>
        <strain evidence="2 3">DSM 111018</strain>
    </source>
</reference>
<dbReference type="PROSITE" id="PS51186">
    <property type="entry name" value="GNAT"/>
    <property type="match status" value="1"/>
</dbReference>
<dbReference type="Gene3D" id="3.40.630.30">
    <property type="match status" value="1"/>
</dbReference>
<name>A0ABS0LSZ5_9LACT</name>
<protein>
    <submittedName>
        <fullName evidence="2">GNAT family N-acetyltransferase</fullName>
    </submittedName>
</protein>
<accession>A0ABS0LSZ5</accession>
<dbReference type="RefSeq" id="WP_197116217.1">
    <property type="nucleotide sequence ID" value="NZ_JACBXQ010000007.1"/>
</dbReference>
<proteinExistence type="predicted"/>
<dbReference type="Pfam" id="PF00583">
    <property type="entry name" value="Acetyltransf_1"/>
    <property type="match status" value="1"/>
</dbReference>
<gene>
    <name evidence="2" type="ORF">HZY91_10495</name>
</gene>
<dbReference type="InterPro" id="IPR016181">
    <property type="entry name" value="Acyl_CoA_acyltransferase"/>
</dbReference>
<dbReference type="SUPFAM" id="SSF55729">
    <property type="entry name" value="Acyl-CoA N-acyltransferases (Nat)"/>
    <property type="match status" value="1"/>
</dbReference>
<dbReference type="InterPro" id="IPR000182">
    <property type="entry name" value="GNAT_dom"/>
</dbReference>
<keyword evidence="3" id="KW-1185">Reference proteome</keyword>
<comment type="caution">
    <text evidence="2">The sequence shown here is derived from an EMBL/GenBank/DDBJ whole genome shotgun (WGS) entry which is preliminary data.</text>
</comment>
<evidence type="ECO:0000259" key="1">
    <source>
        <dbReference type="PROSITE" id="PS51186"/>
    </source>
</evidence>